<dbReference type="Proteomes" id="UP000282760">
    <property type="component" value="Chromosome"/>
</dbReference>
<dbReference type="EMBL" id="CP024646">
    <property type="protein sequence ID" value="AZV25450.1"/>
    <property type="molecule type" value="Genomic_DNA"/>
</dbReference>
<organism evidence="1 2">
    <name type="scientific">Pseudomonas syringae</name>
    <dbReference type="NCBI Taxonomy" id="317"/>
    <lineage>
        <taxon>Bacteria</taxon>
        <taxon>Pseudomonadati</taxon>
        <taxon>Pseudomonadota</taxon>
        <taxon>Gammaproteobacteria</taxon>
        <taxon>Pseudomonadales</taxon>
        <taxon>Pseudomonadaceae</taxon>
        <taxon>Pseudomonas</taxon>
    </lineage>
</organism>
<proteinExistence type="predicted"/>
<evidence type="ECO:0000313" key="1">
    <source>
        <dbReference type="EMBL" id="AZV25450.1"/>
    </source>
</evidence>
<reference evidence="1 2" key="1">
    <citation type="submission" date="2017-11" db="EMBL/GenBank/DDBJ databases">
        <title>Effect of PGPRs.</title>
        <authorList>
            <person name="Oliva R."/>
            <person name="Nong J."/>
            <person name="Roman V."/>
        </authorList>
    </citation>
    <scope>NUCLEOTIDE SEQUENCE [LARGE SCALE GENOMIC DNA]</scope>
    <source>
        <strain evidence="1">Inb918</strain>
    </source>
</reference>
<name>A0A3T0JPT7_PSESX</name>
<dbReference type="AlphaFoldDB" id="A0A3T0JPT7"/>
<accession>A0A3T0JPT7</accession>
<protein>
    <submittedName>
        <fullName evidence="1">Uncharacterized protein</fullName>
    </submittedName>
</protein>
<sequence>MLKSFDDHVLSSALDTLVRSPLDQADGVALVNAAKEVWYSESNLESEVKTFLAFHCDETERRRAAYLLERFTRFACVSDNRVVETLHALELFTHSTPKRNVTPQKAVSLRNRCDELAVAWGLKESLGLKVQTLMPFQTRHYEAEQRGKLS</sequence>
<evidence type="ECO:0000313" key="2">
    <source>
        <dbReference type="Proteomes" id="UP000282760"/>
    </source>
</evidence>
<gene>
    <name evidence="1" type="ORF">CT157_05405</name>
</gene>